<dbReference type="SMART" id="SM00530">
    <property type="entry name" value="HTH_XRE"/>
    <property type="match status" value="1"/>
</dbReference>
<organism evidence="2 3">
    <name type="scientific">Paraconexibacter algicola</name>
    <dbReference type="NCBI Taxonomy" id="2133960"/>
    <lineage>
        <taxon>Bacteria</taxon>
        <taxon>Bacillati</taxon>
        <taxon>Actinomycetota</taxon>
        <taxon>Thermoleophilia</taxon>
        <taxon>Solirubrobacterales</taxon>
        <taxon>Paraconexibacteraceae</taxon>
        <taxon>Paraconexibacter</taxon>
    </lineage>
</organism>
<keyword evidence="3" id="KW-1185">Reference proteome</keyword>
<proteinExistence type="predicted"/>
<evidence type="ECO:0000313" key="2">
    <source>
        <dbReference type="EMBL" id="PTL55765.1"/>
    </source>
</evidence>
<dbReference type="AlphaFoldDB" id="A0A2T4UE67"/>
<dbReference type="PROSITE" id="PS50943">
    <property type="entry name" value="HTH_CROC1"/>
    <property type="match status" value="1"/>
</dbReference>
<dbReference type="Proteomes" id="UP000240739">
    <property type="component" value="Unassembled WGS sequence"/>
</dbReference>
<dbReference type="CDD" id="cd00093">
    <property type="entry name" value="HTH_XRE"/>
    <property type="match status" value="1"/>
</dbReference>
<dbReference type="InterPro" id="IPR010982">
    <property type="entry name" value="Lambda_DNA-bd_dom_sf"/>
</dbReference>
<accession>A0A2T4UE67</accession>
<dbReference type="InterPro" id="IPR001387">
    <property type="entry name" value="Cro/C1-type_HTH"/>
</dbReference>
<dbReference type="GO" id="GO:0003677">
    <property type="term" value="F:DNA binding"/>
    <property type="evidence" value="ECO:0007669"/>
    <property type="project" value="InterPro"/>
</dbReference>
<dbReference type="SUPFAM" id="SSF47413">
    <property type="entry name" value="lambda repressor-like DNA-binding domains"/>
    <property type="match status" value="1"/>
</dbReference>
<comment type="caution">
    <text evidence="2">The sequence shown here is derived from an EMBL/GenBank/DDBJ whole genome shotgun (WGS) entry which is preliminary data.</text>
</comment>
<evidence type="ECO:0000313" key="3">
    <source>
        <dbReference type="Proteomes" id="UP000240739"/>
    </source>
</evidence>
<gene>
    <name evidence="2" type="ORF">C7Y72_19240</name>
</gene>
<feature type="domain" description="HTH cro/C1-type" evidence="1">
    <location>
        <begin position="45"/>
        <end position="98"/>
    </location>
</feature>
<protein>
    <recommendedName>
        <fullName evidence="1">HTH cro/C1-type domain-containing protein</fullName>
    </recommendedName>
</protein>
<name>A0A2T4UE67_9ACTN</name>
<sequence>MRRFAPPARNVAQIRTGSRICASVHAMTRTHAKSRGRALRVNRLLIEHRLDAGMTPNDLAKRAGISGNTVRAAERGEYVDPRSQRAIACALQATRVVLFPFERQREAA</sequence>
<evidence type="ECO:0000259" key="1">
    <source>
        <dbReference type="PROSITE" id="PS50943"/>
    </source>
</evidence>
<reference evidence="2 3" key="1">
    <citation type="submission" date="2018-03" db="EMBL/GenBank/DDBJ databases">
        <title>Aquarubrobacter algicola gen. nov., sp. nov., a novel actinobacterium isolated from shallow eutrophic lake during the end of cyanobacterial harmful algal blooms.</title>
        <authorList>
            <person name="Chun S.J."/>
        </authorList>
    </citation>
    <scope>NUCLEOTIDE SEQUENCE [LARGE SCALE GENOMIC DNA]</scope>
    <source>
        <strain evidence="2 3">Seoho-28</strain>
    </source>
</reference>
<dbReference type="Gene3D" id="1.10.260.40">
    <property type="entry name" value="lambda repressor-like DNA-binding domains"/>
    <property type="match status" value="1"/>
</dbReference>
<dbReference type="EMBL" id="PYYB01000003">
    <property type="protein sequence ID" value="PTL55765.1"/>
    <property type="molecule type" value="Genomic_DNA"/>
</dbReference>
<dbReference type="Pfam" id="PF13560">
    <property type="entry name" value="HTH_31"/>
    <property type="match status" value="1"/>
</dbReference>